<comment type="caution">
    <text evidence="7">The sequence shown here is derived from an EMBL/GenBank/DDBJ whole genome shotgun (WGS) entry which is preliminary data.</text>
</comment>
<evidence type="ECO:0000313" key="7">
    <source>
        <dbReference type="EMBL" id="MDK3018596.1"/>
    </source>
</evidence>
<dbReference type="Pfam" id="PF04138">
    <property type="entry name" value="GtrA_DPMS_TM"/>
    <property type="match status" value="1"/>
</dbReference>
<dbReference type="RefSeq" id="WP_284481410.1">
    <property type="nucleotide sequence ID" value="NZ_JASNJD010000008.1"/>
</dbReference>
<keyword evidence="8" id="KW-1185">Reference proteome</keyword>
<dbReference type="NCBIfam" id="NF037976">
    <property type="entry name" value="gtrA_1"/>
    <property type="match status" value="1"/>
</dbReference>
<protein>
    <submittedName>
        <fullName evidence="7">GtrA family protein</fullName>
    </submittedName>
</protein>
<dbReference type="EMBL" id="JASNJD010000008">
    <property type="protein sequence ID" value="MDK3018596.1"/>
    <property type="molecule type" value="Genomic_DNA"/>
</dbReference>
<feature type="transmembrane region" description="Helical" evidence="5">
    <location>
        <begin position="35"/>
        <end position="54"/>
    </location>
</feature>
<evidence type="ECO:0000256" key="5">
    <source>
        <dbReference type="SAM" id="Phobius"/>
    </source>
</evidence>
<evidence type="ECO:0000313" key="8">
    <source>
        <dbReference type="Proteomes" id="UP001243757"/>
    </source>
</evidence>
<evidence type="ECO:0000256" key="2">
    <source>
        <dbReference type="ARBA" id="ARBA00022692"/>
    </source>
</evidence>
<organism evidence="7 8">
    <name type="scientific">Pseudodonghicola flavimaris</name>
    <dbReference type="NCBI Taxonomy" id="3050036"/>
    <lineage>
        <taxon>Bacteria</taxon>
        <taxon>Pseudomonadati</taxon>
        <taxon>Pseudomonadota</taxon>
        <taxon>Alphaproteobacteria</taxon>
        <taxon>Rhodobacterales</taxon>
        <taxon>Paracoccaceae</taxon>
        <taxon>Pseudodonghicola</taxon>
    </lineage>
</organism>
<evidence type="ECO:0000256" key="1">
    <source>
        <dbReference type="ARBA" id="ARBA00004141"/>
    </source>
</evidence>
<proteinExistence type="predicted"/>
<evidence type="ECO:0000256" key="4">
    <source>
        <dbReference type="ARBA" id="ARBA00023136"/>
    </source>
</evidence>
<keyword evidence="4 5" id="KW-0472">Membrane</keyword>
<accession>A0ABT7F1W2</accession>
<feature type="domain" description="GtrA/DPMS transmembrane" evidence="6">
    <location>
        <begin position="9"/>
        <end position="129"/>
    </location>
</feature>
<dbReference type="Proteomes" id="UP001243757">
    <property type="component" value="Unassembled WGS sequence"/>
</dbReference>
<feature type="transmembrane region" description="Helical" evidence="5">
    <location>
        <begin position="7"/>
        <end position="29"/>
    </location>
</feature>
<keyword evidence="2 5" id="KW-0812">Transmembrane</keyword>
<reference evidence="7 8" key="1">
    <citation type="submission" date="2023-05" db="EMBL/GenBank/DDBJ databases">
        <title>Pseudodonghicola sp. nov.</title>
        <authorList>
            <person name="Huang J."/>
        </authorList>
    </citation>
    <scope>NUCLEOTIDE SEQUENCE [LARGE SCALE GENOMIC DNA]</scope>
    <source>
        <strain evidence="7 8">IC7</strain>
    </source>
</reference>
<evidence type="ECO:0000259" key="6">
    <source>
        <dbReference type="Pfam" id="PF04138"/>
    </source>
</evidence>
<name>A0ABT7F1W2_9RHOB</name>
<sequence>MKASTLILRYAGFALVAMLANLGAQRLVLGLQGGWLLPAMVAGTGSGLVVKYLLDKRWIFYDDLRPAREEGRRFTLYTATGIGTTLIFWGSETAFWLIWQTQPMREIGALIGLSIGYVTKYRLDRRFVFGKAAGRG</sequence>
<evidence type="ECO:0000256" key="3">
    <source>
        <dbReference type="ARBA" id="ARBA00022989"/>
    </source>
</evidence>
<keyword evidence="3 5" id="KW-1133">Transmembrane helix</keyword>
<feature type="transmembrane region" description="Helical" evidence="5">
    <location>
        <begin position="74"/>
        <end position="99"/>
    </location>
</feature>
<comment type="subcellular location">
    <subcellularLocation>
        <location evidence="1">Membrane</location>
        <topology evidence="1">Multi-pass membrane protein</topology>
    </subcellularLocation>
</comment>
<dbReference type="InterPro" id="IPR007267">
    <property type="entry name" value="GtrA_DPMS_TM"/>
</dbReference>
<gene>
    <name evidence="7" type="ORF">QO033_13005</name>
</gene>